<dbReference type="GO" id="GO:0140359">
    <property type="term" value="F:ABC-type transporter activity"/>
    <property type="evidence" value="ECO:0007669"/>
    <property type="project" value="InterPro"/>
</dbReference>
<dbReference type="PANTHER" id="PTHR24223">
    <property type="entry name" value="ATP-BINDING CASSETTE SUB-FAMILY C"/>
    <property type="match status" value="1"/>
</dbReference>
<dbReference type="Proteomes" id="UP000326198">
    <property type="component" value="Unassembled WGS sequence"/>
</dbReference>
<feature type="transmembrane region" description="Helical" evidence="11">
    <location>
        <begin position="68"/>
        <end position="87"/>
    </location>
</feature>
<dbReference type="CDD" id="cd03244">
    <property type="entry name" value="ABCC_MRP_domain2"/>
    <property type="match status" value="1"/>
</dbReference>
<evidence type="ECO:0000256" key="3">
    <source>
        <dbReference type="ARBA" id="ARBA00022448"/>
    </source>
</evidence>
<dbReference type="InterPro" id="IPR003439">
    <property type="entry name" value="ABC_transporter-like_ATP-bd"/>
</dbReference>
<name>A0A5N7B586_9EURO</name>
<feature type="transmembrane region" description="Helical" evidence="11">
    <location>
        <begin position="1133"/>
        <end position="1153"/>
    </location>
</feature>
<dbReference type="Pfam" id="PF00664">
    <property type="entry name" value="ABC_membrane"/>
    <property type="match status" value="2"/>
</dbReference>
<evidence type="ECO:0000256" key="8">
    <source>
        <dbReference type="ARBA" id="ARBA00022989"/>
    </source>
</evidence>
<feature type="transmembrane region" description="Helical" evidence="11">
    <location>
        <begin position="161"/>
        <end position="182"/>
    </location>
</feature>
<evidence type="ECO:0000256" key="10">
    <source>
        <dbReference type="SAM" id="MobiDB-lite"/>
    </source>
</evidence>
<keyword evidence="5" id="KW-0677">Repeat</keyword>
<dbReference type="InterPro" id="IPR003593">
    <property type="entry name" value="AAA+_ATPase"/>
</dbReference>
<dbReference type="PANTHER" id="PTHR24223:SF456">
    <property type="entry name" value="MULTIDRUG RESISTANCE-ASSOCIATED PROTEIN LETHAL(2)03659"/>
    <property type="match status" value="1"/>
</dbReference>
<dbReference type="GO" id="GO:0005737">
    <property type="term" value="C:cytoplasm"/>
    <property type="evidence" value="ECO:0007669"/>
    <property type="project" value="UniProtKB-ARBA"/>
</dbReference>
<evidence type="ECO:0000256" key="5">
    <source>
        <dbReference type="ARBA" id="ARBA00022737"/>
    </source>
</evidence>
<keyword evidence="14" id="KW-0378">Hydrolase</keyword>
<keyword evidence="6" id="KW-0547">Nucleotide-binding</keyword>
<feature type="transmembrane region" description="Helical" evidence="11">
    <location>
        <begin position="393"/>
        <end position="417"/>
    </location>
</feature>
<feature type="transmembrane region" description="Helical" evidence="11">
    <location>
        <begin position="99"/>
        <end position="117"/>
    </location>
</feature>
<dbReference type="Gene3D" id="1.20.1560.10">
    <property type="entry name" value="ABC transporter type 1, transmembrane domain"/>
    <property type="match status" value="2"/>
</dbReference>
<dbReference type="InterPro" id="IPR027417">
    <property type="entry name" value="P-loop_NTPase"/>
</dbReference>
<evidence type="ECO:0000256" key="11">
    <source>
        <dbReference type="SAM" id="Phobius"/>
    </source>
</evidence>
<feature type="transmembrane region" description="Helical" evidence="11">
    <location>
        <begin position="504"/>
        <end position="526"/>
    </location>
</feature>
<dbReference type="GO" id="GO:0016887">
    <property type="term" value="F:ATP hydrolysis activity"/>
    <property type="evidence" value="ECO:0007669"/>
    <property type="project" value="InterPro"/>
</dbReference>
<dbReference type="PROSITE" id="PS50929">
    <property type="entry name" value="ABC_TM1F"/>
    <property type="match status" value="2"/>
</dbReference>
<gene>
    <name evidence="14" type="ORF">BDV26DRAFT_305092</name>
</gene>
<keyword evidence="9 11" id="KW-0472">Membrane</keyword>
<dbReference type="EMBL" id="ML736228">
    <property type="protein sequence ID" value="KAE8377171.1"/>
    <property type="molecule type" value="Genomic_DNA"/>
</dbReference>
<dbReference type="Pfam" id="PF00005">
    <property type="entry name" value="ABC_tran"/>
    <property type="match status" value="2"/>
</dbReference>
<feature type="domain" description="ABC transmembrane type-1" evidence="13">
    <location>
        <begin position="278"/>
        <end position="563"/>
    </location>
</feature>
<evidence type="ECO:0000256" key="4">
    <source>
        <dbReference type="ARBA" id="ARBA00022692"/>
    </source>
</evidence>
<evidence type="ECO:0000256" key="7">
    <source>
        <dbReference type="ARBA" id="ARBA00022840"/>
    </source>
</evidence>
<dbReference type="GO" id="GO:0005524">
    <property type="term" value="F:ATP binding"/>
    <property type="evidence" value="ECO:0007669"/>
    <property type="project" value="UniProtKB-KW"/>
</dbReference>
<accession>A0A5N7B586</accession>
<feature type="transmembrane region" description="Helical" evidence="11">
    <location>
        <begin position="896"/>
        <end position="917"/>
    </location>
</feature>
<dbReference type="FunFam" id="1.20.1560.10:FF:000013">
    <property type="entry name" value="ABC transporter C family member 2"/>
    <property type="match status" value="1"/>
</dbReference>
<keyword evidence="3" id="KW-0813">Transport</keyword>
<feature type="transmembrane region" description="Helical" evidence="11">
    <location>
        <begin position="1036"/>
        <end position="1063"/>
    </location>
</feature>
<evidence type="ECO:0000259" key="13">
    <source>
        <dbReference type="PROSITE" id="PS50929"/>
    </source>
</evidence>
<feature type="transmembrane region" description="Helical" evidence="11">
    <location>
        <begin position="129"/>
        <end position="149"/>
    </location>
</feature>
<sequence>MEYEHLASTAIGFLIVLTLSVYPFQHVVSWAIRWVTSPHRSLLHVYEDQDGEATQQAIEQAAKRTLRLAILVLATAGMAILGLRMGLATPHSAYPANVAYWMEFGIWICVLAQSVALNVPSSPIEHFAVSWRTGVSSLVALLICLTQTYADSHSGHVGKVYIALCGIQVTIDVVISLCSATIPRRPDVFYRGVLVDRQFTTSLLGWISFSWIEPILRQAQHSKRLEIDDLPELDNGTRGETVYRTWQTMATKRPLLTSWDLWWLTFQSHRHALLWQMVISILLSFLSFGPQVALWYILKLLEARELGQNSDMLWVPVVGLGLSVMGSVTLELLKYWISFNNLTIRVQQQLSLAIFNKAVRLHRTASSEQADADETTPSAVNMVAVDAKNIADFFCYFFLAYESPIKLVISSIFLTWLMGWRSLLAGVIVLGLLALFNAWAARKYSTKQESLMQYRDNRLRAVVEMLGGIRQIKFSALENQWEGKIRQLRSTEMRAQWTVCLWKMAFMSMYFISPIILSATCLSVYILHYGSLDAATAFTALAVTSAMEVSISILPDLISLYLNAKVSMERFKTYLSQTERLNKVIPADRIEFRDATVAWPGCNDATSAITSLNLTFPRGSLSIITGPTGSGKSLLLAAILGEAEVLNGSIFAPAPVSSDQLSYVRPTDPWVTDSAVAFVSQSMWLQTTTLRDNILLGLPLDKERYAKVIFACALEKDLELLPQKDQTEISAKGANLSGGQRWRICLARALYSRARTLLLDDIFSAVDVHTCEHLAQYVLGGELLRGRTCILVTHHLKLCLPHARYLVQLENGGLKSADVFPEPQPAPRQQLTPYAQLKQESSSAFVEVQDSHRDSLETNITSSSSADTEKTRWAPDISKPTVAAIFSKEGGSIFQWMFLVASLIGFSGFILAKSWWIHIWTDDFQTPTLRPGQDAEKATSQHSVLYYLGVYIALSVLACAFGIGRIYSASSIAFRASKNLFHKMLSSVLYAPIQWHDNTPLGHTLSRFSADFNVLDAQVGPTLCSTLELTMDVLTALIAGTMANPTLLIIAMILLVTYFWCALRYMKASRQLKDLENAAKGPILEELEGTIRGLSSVRAFGQVGLAIQRFQDKVNRHARAFWHLWLLNRWLSVRVNVIGAAFSALSAAVLVYLPGISPSVVGFAIGFTIQISLTMSLNIRSYVSLEQQMNSLKRIYSFTTIEREQDIEHDQGLPPGWPREGKLEASQLYVQYAAHLPPVLKGVNFTVAPNSRVGVIGRTGAGKSSLILALFRFLEASHGTIMVDNVDISQVSLRRLRSQLAIIPQHPVLFHGTVRSNLDPFGEYDDTVLVDALQAVGWQQQSVESDDSPSGSTSGLRAPSTESGREDLAEEIFDTENIYLLAEKTPNKILNQPIADCGENLSHGQQQLLCLARAIIRRPKVLVMDEATSSVDNSTDDLIQRSLRSALGRYQTTLLVIAHRLKTIADSDTVLVMDNGMIIESGSPKELLHRDQSCFQSMVYRDPERDMLEHIILNGVE</sequence>
<evidence type="ECO:0000256" key="2">
    <source>
        <dbReference type="ARBA" id="ARBA00009726"/>
    </source>
</evidence>
<dbReference type="InterPro" id="IPR050173">
    <property type="entry name" value="ABC_transporter_C-like"/>
</dbReference>
<dbReference type="CDD" id="cd18596">
    <property type="entry name" value="ABC_6TM_VMR1_D1_like"/>
    <property type="match status" value="1"/>
</dbReference>
<protein>
    <submittedName>
        <fullName evidence="14">P-loop containing nucleoside triphosphate hydrolase protein</fullName>
    </submittedName>
</protein>
<keyword evidence="15" id="KW-1185">Reference proteome</keyword>
<feature type="transmembrane region" description="Helical" evidence="11">
    <location>
        <begin position="313"/>
        <end position="333"/>
    </location>
</feature>
<dbReference type="Gene3D" id="3.40.50.300">
    <property type="entry name" value="P-loop containing nucleotide triphosphate hydrolases"/>
    <property type="match status" value="2"/>
</dbReference>
<evidence type="ECO:0000256" key="9">
    <source>
        <dbReference type="ARBA" id="ARBA00023136"/>
    </source>
</evidence>
<dbReference type="SUPFAM" id="SSF90123">
    <property type="entry name" value="ABC transporter transmembrane region"/>
    <property type="match status" value="2"/>
</dbReference>
<feature type="transmembrane region" description="Helical" evidence="11">
    <location>
        <begin position="423"/>
        <end position="441"/>
    </location>
</feature>
<dbReference type="OrthoDB" id="6500128at2759"/>
<feature type="transmembrane region" description="Helical" evidence="11">
    <location>
        <begin position="6"/>
        <end position="24"/>
    </location>
</feature>
<dbReference type="InterPro" id="IPR036640">
    <property type="entry name" value="ABC1_TM_sf"/>
</dbReference>
<dbReference type="InterPro" id="IPR017871">
    <property type="entry name" value="ABC_transporter-like_CS"/>
</dbReference>
<feature type="domain" description="ABC transporter" evidence="12">
    <location>
        <begin position="1223"/>
        <end position="1500"/>
    </location>
</feature>
<evidence type="ECO:0000313" key="15">
    <source>
        <dbReference type="Proteomes" id="UP000326198"/>
    </source>
</evidence>
<feature type="domain" description="ABC transmembrane type-1" evidence="13">
    <location>
        <begin position="898"/>
        <end position="1187"/>
    </location>
</feature>
<reference evidence="14 15" key="1">
    <citation type="submission" date="2019-04" db="EMBL/GenBank/DDBJ databases">
        <title>Friends and foes A comparative genomics studyof 23 Aspergillus species from section Flavi.</title>
        <authorList>
            <consortium name="DOE Joint Genome Institute"/>
            <person name="Kjaerbolling I."/>
            <person name="Vesth T."/>
            <person name="Frisvad J.C."/>
            <person name="Nybo J.L."/>
            <person name="Theobald S."/>
            <person name="Kildgaard S."/>
            <person name="Isbrandt T."/>
            <person name="Kuo A."/>
            <person name="Sato A."/>
            <person name="Lyhne E.K."/>
            <person name="Kogle M.E."/>
            <person name="Wiebenga A."/>
            <person name="Kun R.S."/>
            <person name="Lubbers R.J."/>
            <person name="Makela M.R."/>
            <person name="Barry K."/>
            <person name="Chovatia M."/>
            <person name="Clum A."/>
            <person name="Daum C."/>
            <person name="Haridas S."/>
            <person name="He G."/>
            <person name="LaButti K."/>
            <person name="Lipzen A."/>
            <person name="Mondo S."/>
            <person name="Riley R."/>
            <person name="Salamov A."/>
            <person name="Simmons B.A."/>
            <person name="Magnuson J.K."/>
            <person name="Henrissat B."/>
            <person name="Mortensen U.H."/>
            <person name="Larsen T.O."/>
            <person name="Devries R.P."/>
            <person name="Grigoriev I.V."/>
            <person name="Machida M."/>
            <person name="Baker S.E."/>
            <person name="Andersen M.R."/>
        </authorList>
    </citation>
    <scope>NUCLEOTIDE SEQUENCE [LARGE SCALE GENOMIC DNA]</scope>
    <source>
        <strain evidence="14 15">IBT 29228</strain>
    </source>
</reference>
<keyword evidence="4 11" id="KW-0812">Transmembrane</keyword>
<dbReference type="CDD" id="cd18604">
    <property type="entry name" value="ABC_6TM_VMR1_D2_like"/>
    <property type="match status" value="1"/>
</dbReference>
<keyword evidence="7" id="KW-0067">ATP-binding</keyword>
<evidence type="ECO:0000313" key="14">
    <source>
        <dbReference type="EMBL" id="KAE8377171.1"/>
    </source>
</evidence>
<evidence type="ECO:0000259" key="12">
    <source>
        <dbReference type="PROSITE" id="PS50893"/>
    </source>
</evidence>
<organism evidence="14 15">
    <name type="scientific">Aspergillus bertholletiae</name>
    <dbReference type="NCBI Taxonomy" id="1226010"/>
    <lineage>
        <taxon>Eukaryota</taxon>
        <taxon>Fungi</taxon>
        <taxon>Dikarya</taxon>
        <taxon>Ascomycota</taxon>
        <taxon>Pezizomycotina</taxon>
        <taxon>Eurotiomycetes</taxon>
        <taxon>Eurotiomycetidae</taxon>
        <taxon>Eurotiales</taxon>
        <taxon>Aspergillaceae</taxon>
        <taxon>Aspergillus</taxon>
        <taxon>Aspergillus subgen. Circumdati</taxon>
    </lineage>
</organism>
<feature type="region of interest" description="Disordered" evidence="10">
    <location>
        <begin position="1341"/>
        <end position="1366"/>
    </location>
</feature>
<feature type="compositionally biased region" description="Polar residues" evidence="10">
    <location>
        <begin position="1341"/>
        <end position="1355"/>
    </location>
</feature>
<dbReference type="CDD" id="cd03250">
    <property type="entry name" value="ABCC_MRP_domain1"/>
    <property type="match status" value="1"/>
</dbReference>
<evidence type="ECO:0000256" key="1">
    <source>
        <dbReference type="ARBA" id="ARBA00004141"/>
    </source>
</evidence>
<dbReference type="PROSITE" id="PS50893">
    <property type="entry name" value="ABC_TRANSPORTER_2"/>
    <property type="match status" value="2"/>
</dbReference>
<feature type="transmembrane region" description="Helical" evidence="11">
    <location>
        <begin position="944"/>
        <end position="968"/>
    </location>
</feature>
<keyword evidence="8 11" id="KW-1133">Transmembrane helix</keyword>
<dbReference type="SMART" id="SM00382">
    <property type="entry name" value="AAA"/>
    <property type="match status" value="2"/>
</dbReference>
<dbReference type="InterPro" id="IPR011527">
    <property type="entry name" value="ABC1_TM_dom"/>
</dbReference>
<comment type="similarity">
    <text evidence="2">Belongs to the ABC transporter superfamily. ABCC family. Conjugate transporter (TC 3.A.1.208) subfamily.</text>
</comment>
<evidence type="ECO:0000256" key="6">
    <source>
        <dbReference type="ARBA" id="ARBA00022741"/>
    </source>
</evidence>
<feature type="domain" description="ABC transporter" evidence="12">
    <location>
        <begin position="590"/>
        <end position="836"/>
    </location>
</feature>
<dbReference type="GO" id="GO:0016020">
    <property type="term" value="C:membrane"/>
    <property type="evidence" value="ECO:0007669"/>
    <property type="project" value="UniProtKB-SubCell"/>
</dbReference>
<proteinExistence type="inferred from homology"/>
<dbReference type="PROSITE" id="PS00211">
    <property type="entry name" value="ABC_TRANSPORTER_1"/>
    <property type="match status" value="1"/>
</dbReference>
<feature type="transmembrane region" description="Helical" evidence="11">
    <location>
        <begin position="273"/>
        <end position="298"/>
    </location>
</feature>
<dbReference type="SUPFAM" id="SSF52540">
    <property type="entry name" value="P-loop containing nucleoside triphosphate hydrolases"/>
    <property type="match status" value="2"/>
</dbReference>
<comment type="subcellular location">
    <subcellularLocation>
        <location evidence="1">Membrane</location>
        <topology evidence="1">Multi-pass membrane protein</topology>
    </subcellularLocation>
</comment>